<dbReference type="GO" id="GO:0005886">
    <property type="term" value="C:plasma membrane"/>
    <property type="evidence" value="ECO:0007669"/>
    <property type="project" value="UniProtKB-SubCell"/>
</dbReference>
<reference evidence="17 18" key="1">
    <citation type="submission" date="2024-09" db="EMBL/GenBank/DDBJ databases">
        <title>A chromosome-level genome assembly of Gray's grenadier anchovy, Coilia grayii.</title>
        <authorList>
            <person name="Fu Z."/>
        </authorList>
    </citation>
    <scope>NUCLEOTIDE SEQUENCE [LARGE SCALE GENOMIC DNA]</scope>
    <source>
        <strain evidence="17">G4</strain>
        <tissue evidence="17">Muscle</tissue>
    </source>
</reference>
<feature type="transmembrane region" description="Helical" evidence="15">
    <location>
        <begin position="111"/>
        <end position="132"/>
    </location>
</feature>
<dbReference type="InterPro" id="IPR009133">
    <property type="entry name" value="TAAR1"/>
</dbReference>
<keyword evidence="10 14" id="KW-0675">Receptor</keyword>
<comment type="subcellular location">
    <subcellularLocation>
        <location evidence="2">Cell membrane</location>
        <topology evidence="2">Multi-pass membrane protein</topology>
    </subcellularLocation>
    <subcellularLocation>
        <location evidence="1">Endoplasmic reticulum membrane</location>
        <topology evidence="1">Multi-pass membrane protein</topology>
    </subcellularLocation>
</comment>
<dbReference type="PRINTS" id="PR00237">
    <property type="entry name" value="GPCRRHODOPSN"/>
</dbReference>
<dbReference type="SMART" id="SM01381">
    <property type="entry name" value="7TM_GPCR_Srsx"/>
    <property type="match status" value="1"/>
</dbReference>
<keyword evidence="6 15" id="KW-1133">Transmembrane helix</keyword>
<evidence type="ECO:0000256" key="2">
    <source>
        <dbReference type="ARBA" id="ARBA00004651"/>
    </source>
</evidence>
<evidence type="ECO:0000256" key="8">
    <source>
        <dbReference type="ARBA" id="ARBA00023136"/>
    </source>
</evidence>
<sequence length="349" mass="38908">MAGTNQTYPAISDPAPLCYESMNSSCPKINYPVVIRAPLYVFFGTAVVVTVVGNLLVVTVVVHFKQLHTPTNYLIASLAMADLLVGAFLMPPSMVRSVETCWYLGHLFCKIHSSVDVMLCNASILNLSFIAVDRYCAVCHPLRYQNTITPPVTAVMICVSWGVPALVGFGMIFLELNIMGLEEFYYNNFYCDGACILFQGGLSGALSSVISFYIPGAIMLCIYARIYFTAQKQARLIQGRHNMANRTYGKGASDATKMDRKATKTLTIIMGVFLSFWLPFFVCNIIDPFIGYSIPPLVFDFVVWIGYFNSTCNPIVYALFYSWFRNAFKIVLFGRVSKQNPSSLKLFSE</sequence>
<dbReference type="CDD" id="cd15314">
    <property type="entry name" value="7tmA_TAAR1"/>
    <property type="match status" value="1"/>
</dbReference>
<evidence type="ECO:0000256" key="13">
    <source>
        <dbReference type="ARBA" id="ARBA00039439"/>
    </source>
</evidence>
<keyword evidence="4 14" id="KW-0812">Transmembrane</keyword>
<organism evidence="17 18">
    <name type="scientific">Coilia grayii</name>
    <name type="common">Gray's grenadier anchovy</name>
    <dbReference type="NCBI Taxonomy" id="363190"/>
    <lineage>
        <taxon>Eukaryota</taxon>
        <taxon>Metazoa</taxon>
        <taxon>Chordata</taxon>
        <taxon>Craniata</taxon>
        <taxon>Vertebrata</taxon>
        <taxon>Euteleostomi</taxon>
        <taxon>Actinopterygii</taxon>
        <taxon>Neopterygii</taxon>
        <taxon>Teleostei</taxon>
        <taxon>Clupei</taxon>
        <taxon>Clupeiformes</taxon>
        <taxon>Clupeoidei</taxon>
        <taxon>Engraulidae</taxon>
        <taxon>Coilinae</taxon>
        <taxon>Coilia</taxon>
    </lineage>
</organism>
<dbReference type="FunFam" id="1.20.1070.10:FF:000030">
    <property type="entry name" value="trace amine-associated receptor 1"/>
    <property type="match status" value="1"/>
</dbReference>
<dbReference type="PRINTS" id="PR01831">
    <property type="entry name" value="TRACEAMINE1R"/>
</dbReference>
<dbReference type="PROSITE" id="PS50262">
    <property type="entry name" value="G_PROTEIN_RECEP_F1_2"/>
    <property type="match status" value="1"/>
</dbReference>
<keyword evidence="7 14" id="KW-0297">G-protein coupled receptor</keyword>
<feature type="transmembrane region" description="Helical" evidence="15">
    <location>
        <begin position="39"/>
        <end position="61"/>
    </location>
</feature>
<keyword evidence="9" id="KW-1015">Disulfide bond</keyword>
<keyword evidence="5" id="KW-0256">Endoplasmic reticulum</keyword>
<dbReference type="SUPFAM" id="SSF81321">
    <property type="entry name" value="Family A G protein-coupled receptor-like"/>
    <property type="match status" value="1"/>
</dbReference>
<evidence type="ECO:0000313" key="18">
    <source>
        <dbReference type="Proteomes" id="UP001591681"/>
    </source>
</evidence>
<feature type="transmembrane region" description="Helical" evidence="15">
    <location>
        <begin position="152"/>
        <end position="174"/>
    </location>
</feature>
<evidence type="ECO:0000256" key="9">
    <source>
        <dbReference type="ARBA" id="ARBA00023157"/>
    </source>
</evidence>
<evidence type="ECO:0000256" key="3">
    <source>
        <dbReference type="ARBA" id="ARBA00022475"/>
    </source>
</evidence>
<dbReference type="AlphaFoldDB" id="A0ABD1J5Q7"/>
<dbReference type="PRINTS" id="PR01830">
    <property type="entry name" value="TRACEAMINER"/>
</dbReference>
<dbReference type="Pfam" id="PF00001">
    <property type="entry name" value="7tm_1"/>
    <property type="match status" value="1"/>
</dbReference>
<feature type="domain" description="G-protein coupled receptors family 1 profile" evidence="16">
    <location>
        <begin position="53"/>
        <end position="317"/>
    </location>
</feature>
<evidence type="ECO:0000256" key="1">
    <source>
        <dbReference type="ARBA" id="ARBA00004477"/>
    </source>
</evidence>
<evidence type="ECO:0000256" key="14">
    <source>
        <dbReference type="RuleBase" id="RU000688"/>
    </source>
</evidence>
<comment type="similarity">
    <text evidence="14">Belongs to the G-protein coupled receptor 1 family.</text>
</comment>
<keyword evidence="12 14" id="KW-0807">Transducer</keyword>
<dbReference type="PANTHER" id="PTHR24249">
    <property type="entry name" value="HISTAMINE RECEPTOR-RELATED G-PROTEIN COUPLED RECEPTOR"/>
    <property type="match status" value="1"/>
</dbReference>
<feature type="transmembrane region" description="Helical" evidence="15">
    <location>
        <begin position="266"/>
        <end position="290"/>
    </location>
</feature>
<accession>A0ABD1J5Q7</accession>
<protein>
    <recommendedName>
        <fullName evidence="13">Trace amine-associated receptor 1</fullName>
    </recommendedName>
</protein>
<dbReference type="GO" id="GO:0005789">
    <property type="term" value="C:endoplasmic reticulum membrane"/>
    <property type="evidence" value="ECO:0007669"/>
    <property type="project" value="UniProtKB-SubCell"/>
</dbReference>
<dbReference type="InterPro" id="IPR000276">
    <property type="entry name" value="GPCR_Rhodpsn"/>
</dbReference>
<keyword evidence="18" id="KW-1185">Reference proteome</keyword>
<evidence type="ECO:0000256" key="4">
    <source>
        <dbReference type="ARBA" id="ARBA00022692"/>
    </source>
</evidence>
<evidence type="ECO:0000256" key="5">
    <source>
        <dbReference type="ARBA" id="ARBA00022824"/>
    </source>
</evidence>
<evidence type="ECO:0000256" key="7">
    <source>
        <dbReference type="ARBA" id="ARBA00023040"/>
    </source>
</evidence>
<evidence type="ECO:0000256" key="10">
    <source>
        <dbReference type="ARBA" id="ARBA00023170"/>
    </source>
</evidence>
<evidence type="ECO:0000256" key="12">
    <source>
        <dbReference type="ARBA" id="ARBA00023224"/>
    </source>
</evidence>
<dbReference type="InterPro" id="IPR050569">
    <property type="entry name" value="TAAR"/>
</dbReference>
<dbReference type="PROSITE" id="PS00237">
    <property type="entry name" value="G_PROTEIN_RECEP_F1_1"/>
    <property type="match status" value="1"/>
</dbReference>
<gene>
    <name evidence="17" type="ORF">ACEWY4_022329</name>
</gene>
<keyword evidence="8 15" id="KW-0472">Membrane</keyword>
<evidence type="ECO:0000313" key="17">
    <source>
        <dbReference type="EMBL" id="KAL2082511.1"/>
    </source>
</evidence>
<evidence type="ECO:0000256" key="15">
    <source>
        <dbReference type="SAM" id="Phobius"/>
    </source>
</evidence>
<keyword evidence="3" id="KW-1003">Cell membrane</keyword>
<evidence type="ECO:0000256" key="11">
    <source>
        <dbReference type="ARBA" id="ARBA00023180"/>
    </source>
</evidence>
<comment type="caution">
    <text evidence="17">The sequence shown here is derived from an EMBL/GenBank/DDBJ whole genome shotgun (WGS) entry which is preliminary data.</text>
</comment>
<feature type="transmembrane region" description="Helical" evidence="15">
    <location>
        <begin position="73"/>
        <end position="91"/>
    </location>
</feature>
<dbReference type="PANTHER" id="PTHR24249:SF415">
    <property type="entry name" value="TRACE AMINE-ASSOCIATED RECEPTOR 1"/>
    <property type="match status" value="1"/>
</dbReference>
<evidence type="ECO:0000259" key="16">
    <source>
        <dbReference type="PROSITE" id="PS50262"/>
    </source>
</evidence>
<dbReference type="GO" id="GO:0004930">
    <property type="term" value="F:G protein-coupled receptor activity"/>
    <property type="evidence" value="ECO:0007669"/>
    <property type="project" value="UniProtKB-KW"/>
</dbReference>
<dbReference type="Proteomes" id="UP001591681">
    <property type="component" value="Unassembled WGS sequence"/>
</dbReference>
<evidence type="ECO:0000256" key="6">
    <source>
        <dbReference type="ARBA" id="ARBA00022989"/>
    </source>
</evidence>
<dbReference type="InterPro" id="IPR009132">
    <property type="entry name" value="TAAR_fam"/>
</dbReference>
<dbReference type="Gene3D" id="1.20.1070.10">
    <property type="entry name" value="Rhodopsin 7-helix transmembrane proteins"/>
    <property type="match status" value="1"/>
</dbReference>
<keyword evidence="11" id="KW-0325">Glycoprotein</keyword>
<feature type="transmembrane region" description="Helical" evidence="15">
    <location>
        <begin position="210"/>
        <end position="228"/>
    </location>
</feature>
<dbReference type="InterPro" id="IPR017452">
    <property type="entry name" value="GPCR_Rhodpsn_7TM"/>
</dbReference>
<feature type="transmembrane region" description="Helical" evidence="15">
    <location>
        <begin position="302"/>
        <end position="324"/>
    </location>
</feature>
<dbReference type="EMBL" id="JBHFQA010000019">
    <property type="protein sequence ID" value="KAL2082511.1"/>
    <property type="molecule type" value="Genomic_DNA"/>
</dbReference>
<proteinExistence type="inferred from homology"/>
<name>A0ABD1J5Q7_9TELE</name>